<organism evidence="1 2">
    <name type="scientific">Candidatus Colimorpha enterica</name>
    <dbReference type="NCBI Taxonomy" id="3083063"/>
    <lineage>
        <taxon>Bacteria</taxon>
        <taxon>Pseudomonadati</taxon>
        <taxon>Bacteroidota</taxon>
        <taxon>Bacteroidia</taxon>
        <taxon>Bacteroidales</taxon>
        <taxon>Candidatus Colimorpha</taxon>
    </lineage>
</organism>
<dbReference type="AlphaFoldDB" id="R6TZY5"/>
<proteinExistence type="predicted"/>
<name>R6TZY5_9BACT</name>
<evidence type="ECO:0000313" key="2">
    <source>
        <dbReference type="Proteomes" id="UP000017938"/>
    </source>
</evidence>
<dbReference type="EMBL" id="CBFW010000448">
    <property type="protein sequence ID" value="CDC77780.1"/>
    <property type="molecule type" value="Genomic_DNA"/>
</dbReference>
<reference evidence="1" key="1">
    <citation type="submission" date="2012-11" db="EMBL/GenBank/DDBJ databases">
        <title>Dependencies among metagenomic species, viruses, plasmids and units of genetic variation.</title>
        <authorList>
            <person name="Nielsen H.B."/>
            <person name="Almeida M."/>
            <person name="Juncker A.S."/>
            <person name="Rasmussen S."/>
            <person name="Li J."/>
            <person name="Sunagawa S."/>
            <person name="Plichta D."/>
            <person name="Gautier L."/>
            <person name="Le Chatelier E."/>
            <person name="Peletier E."/>
            <person name="Bonde I."/>
            <person name="Nielsen T."/>
            <person name="Manichanh C."/>
            <person name="Arumugam M."/>
            <person name="Batto J."/>
            <person name="Santos M.B.Q.D."/>
            <person name="Blom N."/>
            <person name="Borruel N."/>
            <person name="Burgdorf K.S."/>
            <person name="Boumezbeur F."/>
            <person name="Casellas F."/>
            <person name="Dore J."/>
            <person name="Guarner F."/>
            <person name="Hansen T."/>
            <person name="Hildebrand F."/>
            <person name="Kaas R.S."/>
            <person name="Kennedy S."/>
            <person name="Kristiansen K."/>
            <person name="Kultima J.R."/>
            <person name="Leonard P."/>
            <person name="Levenez F."/>
            <person name="Lund O."/>
            <person name="Moumen B."/>
            <person name="Le Paslier D."/>
            <person name="Pons N."/>
            <person name="Pedersen O."/>
            <person name="Prifti E."/>
            <person name="Qin J."/>
            <person name="Raes J."/>
            <person name="Tap J."/>
            <person name="Tims S."/>
            <person name="Ussery D.W."/>
            <person name="Yamada T."/>
            <person name="MetaHit consortium"/>
            <person name="Renault P."/>
            <person name="Sicheritz-Ponten T."/>
            <person name="Bork P."/>
            <person name="Wang J."/>
            <person name="Brunak S."/>
            <person name="Ehrlich S.D."/>
        </authorList>
    </citation>
    <scope>NUCLEOTIDE SEQUENCE [LARGE SCALE GENOMIC DNA]</scope>
</reference>
<dbReference type="Proteomes" id="UP000017938">
    <property type="component" value="Unassembled WGS sequence"/>
</dbReference>
<sequence length="88" mass="9788">MEFICEAKVISRGDLPEIEYRLLRSERELFGTMTSVYSILCISQSSDGLSDEVFLYDVSSDHDTAAAIFRAITEGEVTPVSVADFLVM</sequence>
<gene>
    <name evidence="1" type="ORF">BN580_00025</name>
</gene>
<accession>R6TZY5</accession>
<dbReference type="InterPro" id="IPR017016">
    <property type="entry name" value="UCP033595"/>
</dbReference>
<evidence type="ECO:0000313" key="1">
    <source>
        <dbReference type="EMBL" id="CDC77780.1"/>
    </source>
</evidence>
<dbReference type="Pfam" id="PF20124">
    <property type="entry name" value="DUF6514"/>
    <property type="match status" value="1"/>
</dbReference>
<protein>
    <submittedName>
        <fullName evidence="1">Uncharacterized protein</fullName>
    </submittedName>
</protein>
<comment type="caution">
    <text evidence="1">The sequence shown here is derived from an EMBL/GenBank/DDBJ whole genome shotgun (WGS) entry which is preliminary data.</text>
</comment>